<evidence type="ECO:0000313" key="2">
    <source>
        <dbReference type="EMBL" id="KAF8901005.1"/>
    </source>
</evidence>
<comment type="caution">
    <text evidence="2">The sequence shown here is derived from an EMBL/GenBank/DDBJ whole genome shotgun (WGS) entry which is preliminary data.</text>
</comment>
<keyword evidence="3" id="KW-1185">Reference proteome</keyword>
<dbReference type="AlphaFoldDB" id="A0A9P5NL48"/>
<protein>
    <submittedName>
        <fullName evidence="2">Uncharacterized protein</fullName>
    </submittedName>
</protein>
<name>A0A9P5NL48_GYMJU</name>
<proteinExistence type="predicted"/>
<feature type="region of interest" description="Disordered" evidence="1">
    <location>
        <begin position="30"/>
        <end position="55"/>
    </location>
</feature>
<dbReference type="EMBL" id="JADNYJ010000044">
    <property type="protein sequence ID" value="KAF8901005.1"/>
    <property type="molecule type" value="Genomic_DNA"/>
</dbReference>
<organism evidence="2 3">
    <name type="scientific">Gymnopilus junonius</name>
    <name type="common">Spectacular rustgill mushroom</name>
    <name type="synonym">Gymnopilus spectabilis subsp. junonius</name>
    <dbReference type="NCBI Taxonomy" id="109634"/>
    <lineage>
        <taxon>Eukaryota</taxon>
        <taxon>Fungi</taxon>
        <taxon>Dikarya</taxon>
        <taxon>Basidiomycota</taxon>
        <taxon>Agaricomycotina</taxon>
        <taxon>Agaricomycetes</taxon>
        <taxon>Agaricomycetidae</taxon>
        <taxon>Agaricales</taxon>
        <taxon>Agaricineae</taxon>
        <taxon>Hymenogastraceae</taxon>
        <taxon>Gymnopilus</taxon>
    </lineage>
</organism>
<accession>A0A9P5NL48</accession>
<sequence length="76" mass="8212">MRDGETWAGTHAVFSPYDYSHSWPSLSFQVSTEARPEPTPGSATATGGDETEPTLSSFLKGFQTSVKSTWAGQVWA</sequence>
<gene>
    <name evidence="2" type="ORF">CPB84DRAFT_1778226</name>
</gene>
<evidence type="ECO:0000313" key="3">
    <source>
        <dbReference type="Proteomes" id="UP000724874"/>
    </source>
</evidence>
<dbReference type="Proteomes" id="UP000724874">
    <property type="component" value="Unassembled WGS sequence"/>
</dbReference>
<reference evidence="2" key="1">
    <citation type="submission" date="2020-11" db="EMBL/GenBank/DDBJ databases">
        <authorList>
            <consortium name="DOE Joint Genome Institute"/>
            <person name="Ahrendt S."/>
            <person name="Riley R."/>
            <person name="Andreopoulos W."/>
            <person name="LaButti K."/>
            <person name="Pangilinan J."/>
            <person name="Ruiz-duenas F.J."/>
            <person name="Barrasa J.M."/>
            <person name="Sanchez-Garcia M."/>
            <person name="Camarero S."/>
            <person name="Miyauchi S."/>
            <person name="Serrano A."/>
            <person name="Linde D."/>
            <person name="Babiker R."/>
            <person name="Drula E."/>
            <person name="Ayuso-Fernandez I."/>
            <person name="Pacheco R."/>
            <person name="Padilla G."/>
            <person name="Ferreira P."/>
            <person name="Barriuso J."/>
            <person name="Kellner H."/>
            <person name="Castanera R."/>
            <person name="Alfaro M."/>
            <person name="Ramirez L."/>
            <person name="Pisabarro A.G."/>
            <person name="Kuo A."/>
            <person name="Tritt A."/>
            <person name="Lipzen A."/>
            <person name="He G."/>
            <person name="Yan M."/>
            <person name="Ng V."/>
            <person name="Cullen D."/>
            <person name="Martin F."/>
            <person name="Rosso M.-N."/>
            <person name="Henrissat B."/>
            <person name="Hibbett D."/>
            <person name="Martinez A.T."/>
            <person name="Grigoriev I.V."/>
        </authorList>
    </citation>
    <scope>NUCLEOTIDE SEQUENCE</scope>
    <source>
        <strain evidence="2">AH 44721</strain>
    </source>
</reference>
<evidence type="ECO:0000256" key="1">
    <source>
        <dbReference type="SAM" id="MobiDB-lite"/>
    </source>
</evidence>